<evidence type="ECO:0000313" key="2">
    <source>
        <dbReference type="EMBL" id="KAK9098199.1"/>
    </source>
</evidence>
<evidence type="ECO:0000313" key="3">
    <source>
        <dbReference type="Proteomes" id="UP001420932"/>
    </source>
</evidence>
<accession>A0AAP0F051</accession>
<sequence>MSVKGNNIERCPNSLRPPNAGATGSGSQSRGNAKQTRVIGCGIAVPKMSRMRDINGVPDKTHLIPTKYCDSRSWPRLRAGNHSNQRHEYDSLGPRTLIIENIRKTWESLRRSKKSKPKWLGRRKTRLQAGMGMGMPKADKKWYATPTDSSNYRSVKTTYLTTLRYNYIGANNVWNRRVEANDEFSTAQIWLMNGPLESFDSVEAGGCKMARSTPTKYVKGGCSQSTPSPKCMKTIFTKMEDKFDTLRVEVKELMKRFLASVDEEALMAVILDDEPLIACYDIFRDAAKEMKKTFPAKEVVVISDNTASSAI</sequence>
<dbReference type="EMBL" id="JBBNAF010000011">
    <property type="protein sequence ID" value="KAK9098199.1"/>
    <property type="molecule type" value="Genomic_DNA"/>
</dbReference>
<protein>
    <submittedName>
        <fullName evidence="2">Uncharacterized protein</fullName>
    </submittedName>
</protein>
<keyword evidence="3" id="KW-1185">Reference proteome</keyword>
<feature type="compositionally biased region" description="Polar residues" evidence="1">
    <location>
        <begin position="25"/>
        <end position="35"/>
    </location>
</feature>
<feature type="region of interest" description="Disordered" evidence="1">
    <location>
        <begin position="1"/>
        <end position="35"/>
    </location>
</feature>
<dbReference type="AlphaFoldDB" id="A0AAP0F051"/>
<proteinExistence type="predicted"/>
<dbReference type="Proteomes" id="UP001420932">
    <property type="component" value="Unassembled WGS sequence"/>
</dbReference>
<gene>
    <name evidence="2" type="ORF">Syun_025244</name>
</gene>
<organism evidence="2 3">
    <name type="scientific">Stephania yunnanensis</name>
    <dbReference type="NCBI Taxonomy" id="152371"/>
    <lineage>
        <taxon>Eukaryota</taxon>
        <taxon>Viridiplantae</taxon>
        <taxon>Streptophyta</taxon>
        <taxon>Embryophyta</taxon>
        <taxon>Tracheophyta</taxon>
        <taxon>Spermatophyta</taxon>
        <taxon>Magnoliopsida</taxon>
        <taxon>Ranunculales</taxon>
        <taxon>Menispermaceae</taxon>
        <taxon>Menispermoideae</taxon>
        <taxon>Cissampelideae</taxon>
        <taxon>Stephania</taxon>
    </lineage>
</organism>
<reference evidence="2 3" key="1">
    <citation type="submission" date="2024-01" db="EMBL/GenBank/DDBJ databases">
        <title>Genome assemblies of Stephania.</title>
        <authorList>
            <person name="Yang L."/>
        </authorList>
    </citation>
    <scope>NUCLEOTIDE SEQUENCE [LARGE SCALE GENOMIC DNA]</scope>
    <source>
        <strain evidence="2">YNDBR</strain>
        <tissue evidence="2">Leaf</tissue>
    </source>
</reference>
<name>A0AAP0F051_9MAGN</name>
<evidence type="ECO:0000256" key="1">
    <source>
        <dbReference type="SAM" id="MobiDB-lite"/>
    </source>
</evidence>
<comment type="caution">
    <text evidence="2">The sequence shown here is derived from an EMBL/GenBank/DDBJ whole genome shotgun (WGS) entry which is preliminary data.</text>
</comment>